<dbReference type="Pfam" id="PF25593">
    <property type="entry name" value="GldD_lipo"/>
    <property type="match status" value="1"/>
</dbReference>
<proteinExistence type="predicted"/>
<name>A0A1I7A0H7_9FLAO</name>
<accession>A0A1I7A0H7</accession>
<dbReference type="Proteomes" id="UP000236454">
    <property type="component" value="Unassembled WGS sequence"/>
</dbReference>
<dbReference type="STRING" id="477690.SAMN05216474_1790"/>
<evidence type="ECO:0000313" key="2">
    <source>
        <dbReference type="Proteomes" id="UP000236454"/>
    </source>
</evidence>
<dbReference type="InterPro" id="IPR019850">
    <property type="entry name" value="GldD-like"/>
</dbReference>
<reference evidence="1 2" key="1">
    <citation type="submission" date="2016-10" db="EMBL/GenBank/DDBJ databases">
        <authorList>
            <person name="de Groot N.N."/>
        </authorList>
    </citation>
    <scope>NUCLEOTIDE SEQUENCE [LARGE SCALE GENOMIC DNA]</scope>
    <source>
        <strain evidence="1 2">CGMCC 1.7005</strain>
    </source>
</reference>
<dbReference type="PROSITE" id="PS51257">
    <property type="entry name" value="PROKAR_LIPOPROTEIN"/>
    <property type="match status" value="1"/>
</dbReference>
<dbReference type="EMBL" id="FPAS01000002">
    <property type="protein sequence ID" value="SFT68448.1"/>
    <property type="molecule type" value="Genomic_DNA"/>
</dbReference>
<gene>
    <name evidence="1" type="ORF">SAMN05216474_1790</name>
</gene>
<evidence type="ECO:0000313" key="1">
    <source>
        <dbReference type="EMBL" id="SFT68448.1"/>
    </source>
</evidence>
<protein>
    <submittedName>
        <fullName evidence="1">Protein involved in gliding motility GldD</fullName>
    </submittedName>
</protein>
<organism evidence="1 2">
    <name type="scientific">Lishizhenia tianjinensis</name>
    <dbReference type="NCBI Taxonomy" id="477690"/>
    <lineage>
        <taxon>Bacteria</taxon>
        <taxon>Pseudomonadati</taxon>
        <taxon>Bacteroidota</taxon>
        <taxon>Flavobacteriia</taxon>
        <taxon>Flavobacteriales</taxon>
        <taxon>Crocinitomicaceae</taxon>
        <taxon>Lishizhenia</taxon>
    </lineage>
</organism>
<keyword evidence="2" id="KW-1185">Reference proteome</keyword>
<dbReference type="AlphaFoldDB" id="A0A1I7A0H7"/>
<sequence>MWKVSSVFIVLSILLMGCDDENYIPKPSTYFKLNFPERVYDNYQDTCGFSFTIPSYFEVVEKKDERNPCNRDINFKGFNGTLFLSYIPMETELYRYIDYSLSKVDEHKIKASFIEDTTLLYPEHGVYGTYFFLGGDVAKPIQFYLTDSTDIFMSGYVMFNAVPAYDSIKPVLEFVEEDILKMLESTKF</sequence>